<dbReference type="RefSeq" id="WP_133285147.1">
    <property type="nucleotide sequence ID" value="NZ_SMSI01000003.1"/>
</dbReference>
<dbReference type="OrthoDB" id="9775595at2"/>
<evidence type="ECO:0000259" key="3">
    <source>
        <dbReference type="PROSITE" id="PS51186"/>
    </source>
</evidence>
<feature type="domain" description="N-acetyltransferase" evidence="3">
    <location>
        <begin position="120"/>
        <end position="257"/>
    </location>
</feature>
<dbReference type="GO" id="GO:0016747">
    <property type="term" value="F:acyltransferase activity, transferring groups other than amino-acyl groups"/>
    <property type="evidence" value="ECO:0007669"/>
    <property type="project" value="InterPro"/>
</dbReference>
<reference evidence="4 5" key="1">
    <citation type="journal article" date="2013" name="Int. J. Syst. Evol. Microbiol.">
        <title>Hoeflea suaedae sp. nov., an endophytic bacterium isolated from the root of the halophyte Suaeda maritima.</title>
        <authorList>
            <person name="Chung E.J."/>
            <person name="Park J.A."/>
            <person name="Pramanik P."/>
            <person name="Bibi F."/>
            <person name="Jeon C.O."/>
            <person name="Chung Y.R."/>
        </authorList>
    </citation>
    <scope>NUCLEOTIDE SEQUENCE [LARGE SCALE GENOMIC DNA]</scope>
    <source>
        <strain evidence="4 5">YC6898</strain>
    </source>
</reference>
<dbReference type="CDD" id="cd04301">
    <property type="entry name" value="NAT_SF"/>
    <property type="match status" value="1"/>
</dbReference>
<dbReference type="EMBL" id="SMSI01000003">
    <property type="protein sequence ID" value="TDH34862.1"/>
    <property type="molecule type" value="Genomic_DNA"/>
</dbReference>
<gene>
    <name evidence="4" type="ORF">E2A64_14055</name>
</gene>
<keyword evidence="5" id="KW-1185">Reference proteome</keyword>
<dbReference type="Proteomes" id="UP000295131">
    <property type="component" value="Unassembled WGS sequence"/>
</dbReference>
<comment type="caution">
    <text evidence="4">The sequence shown here is derived from an EMBL/GenBank/DDBJ whole genome shotgun (WGS) entry which is preliminary data.</text>
</comment>
<evidence type="ECO:0000313" key="4">
    <source>
        <dbReference type="EMBL" id="TDH34862.1"/>
    </source>
</evidence>
<name>A0A4R5PI92_9HYPH</name>
<keyword evidence="2" id="KW-0012">Acyltransferase</keyword>
<accession>A0A4R5PI92</accession>
<evidence type="ECO:0000313" key="5">
    <source>
        <dbReference type="Proteomes" id="UP000295131"/>
    </source>
</evidence>
<dbReference type="InterPro" id="IPR050832">
    <property type="entry name" value="Bact_Acetyltransf"/>
</dbReference>
<organism evidence="4 5">
    <name type="scientific">Pseudohoeflea suaedae</name>
    <dbReference type="NCBI Taxonomy" id="877384"/>
    <lineage>
        <taxon>Bacteria</taxon>
        <taxon>Pseudomonadati</taxon>
        <taxon>Pseudomonadota</taxon>
        <taxon>Alphaproteobacteria</taxon>
        <taxon>Hyphomicrobiales</taxon>
        <taxon>Rhizobiaceae</taxon>
        <taxon>Pseudohoeflea</taxon>
    </lineage>
</organism>
<dbReference type="Pfam" id="PF00583">
    <property type="entry name" value="Acetyltransf_1"/>
    <property type="match status" value="1"/>
</dbReference>
<protein>
    <submittedName>
        <fullName evidence="4">GNAT family N-acetyltransferase</fullName>
    </submittedName>
</protein>
<dbReference type="InterPro" id="IPR000182">
    <property type="entry name" value="GNAT_dom"/>
</dbReference>
<evidence type="ECO:0000256" key="1">
    <source>
        <dbReference type="ARBA" id="ARBA00022679"/>
    </source>
</evidence>
<evidence type="ECO:0000256" key="2">
    <source>
        <dbReference type="ARBA" id="ARBA00023315"/>
    </source>
</evidence>
<dbReference type="PROSITE" id="PS51186">
    <property type="entry name" value="GNAT"/>
    <property type="match status" value="1"/>
</dbReference>
<keyword evidence="1 4" id="KW-0808">Transferase</keyword>
<proteinExistence type="predicted"/>
<dbReference type="PANTHER" id="PTHR43877">
    <property type="entry name" value="AMINOALKYLPHOSPHONATE N-ACETYLTRANSFERASE-RELATED-RELATED"/>
    <property type="match status" value="1"/>
</dbReference>
<dbReference type="InterPro" id="IPR016181">
    <property type="entry name" value="Acyl_CoA_acyltransferase"/>
</dbReference>
<dbReference type="Gene3D" id="3.40.630.30">
    <property type="match status" value="1"/>
</dbReference>
<dbReference type="AlphaFoldDB" id="A0A4R5PI92"/>
<sequence length="257" mass="28750">MPRLALVRRLEAAGFRAWPAASIQFDGSWQIRLTAGHPSKRLNSVNPLDPSDRRDIERRVEMAARRFEAYDRQLVFRQSPLAPKELDAYLDELGWERFEETAVMSAPMSELDIDGGMDHLPVRDVGRYVDASIRVHGRDPSLKAGLTEVLSSIKPPSGLFVIEDKGNPVSTALCVHDKELAGIYELATHAEARRKGRGRDVVCAALRWARHRGATKAWLQVETANEAAYGLYQGLGFKEVYRYSFRRSGEGQGAVSD</sequence>
<dbReference type="SUPFAM" id="SSF55729">
    <property type="entry name" value="Acyl-CoA N-acyltransferases (Nat)"/>
    <property type="match status" value="1"/>
</dbReference>